<dbReference type="InterPro" id="IPR050238">
    <property type="entry name" value="DNA_Rep/Repair_Clamp_Loader"/>
</dbReference>
<dbReference type="Gene3D" id="1.20.272.10">
    <property type="match status" value="1"/>
</dbReference>
<feature type="compositionally biased region" description="Low complexity" evidence="15">
    <location>
        <begin position="625"/>
        <end position="637"/>
    </location>
</feature>
<evidence type="ECO:0000259" key="16">
    <source>
        <dbReference type="SMART" id="SM00382"/>
    </source>
</evidence>
<evidence type="ECO:0000256" key="4">
    <source>
        <dbReference type="ARBA" id="ARBA00022695"/>
    </source>
</evidence>
<evidence type="ECO:0000256" key="6">
    <source>
        <dbReference type="ARBA" id="ARBA00022723"/>
    </source>
</evidence>
<dbReference type="InterPro" id="IPR045085">
    <property type="entry name" value="HLD_clamp_pol_III_gamma_tau"/>
</dbReference>
<dbReference type="Gene3D" id="3.40.50.300">
    <property type="entry name" value="P-loop containing nucleotide triphosphate hydrolases"/>
    <property type="match status" value="1"/>
</dbReference>
<dbReference type="CDD" id="cd18137">
    <property type="entry name" value="HLD_clamp_pol_III_gamma_tau"/>
    <property type="match status" value="1"/>
</dbReference>
<sequence length="727" mass="76109">MPFPVVRASVVVGSLAAVALALYRKYRPAKFAEVVGQEHVTEPLSTALAAGRINHAYLFSGPRGCGKTSSARILARSLNCEQGPTPDPCGVCASCVSLAPGGPGNIDVTELDAASHGGVDDTRELRDRAFFAPAESRYRVFIVDEAHMITTQGFNALLKIVEEPPEHLVFVFATTEPDKVLPTIRSRTHHYPFRLIPPGTLRKLLERICAEEDAVVAPPVYPLVLRAGGGSARDTLSVLDQLLAGAGPEGVTYERAVALLGVTDVALIDDMVDALAAADRAAVFETVDRLVEAGHDPRRFAADLLQRLRDLVLLQSVPEAAERGLVEAAADEIARMAEQAGKIGAATLTRYGEIVHTGLTEMRGATAPRLLLELLCARMLLPAATTAEEGLLERIERLERRSAIAAAPPGQEEAAAGEARRTFRRPSGAPAPGIDGRSGSPAAEPAAAPVPAPPDRPVEEPRPAPPAPQAPAQPPGDRKPAPAQPSSRPAVSQPAVPQPAKTQPPVSQPAAAPPPPTPPPPVAEPAPPSPAAEPAAAQGGALDAAAVRRVWSEVLAAARAQSRSIEAMLVNATVRAVQGDTLVLGIGAPSLARRLSESRNADIVAAALHTVLGVRWQVRCESGEAPAAPAAGRSAPPRRADPPSRPQHTPPPARAQQSPPARRAPTPDDGVPLPPEPPDEDAPPEDDEEAMLAEAAVPVSDAERRDPEEAAIELLTSQLGARAIERP</sequence>
<dbReference type="EMBL" id="VFPH01000003">
    <property type="protein sequence ID" value="TQM36347.1"/>
    <property type="molecule type" value="Genomic_DNA"/>
</dbReference>
<dbReference type="NCBIfam" id="NF005846">
    <property type="entry name" value="PRK07764.1-6"/>
    <property type="match status" value="1"/>
</dbReference>
<feature type="domain" description="AAA+ ATPase" evidence="16">
    <location>
        <begin position="53"/>
        <end position="197"/>
    </location>
</feature>
<comment type="subunit">
    <text evidence="14">DNA polymerase III contains a core (composed of alpha, epsilon and theta chains) that associates with a tau subunit. This core dimerizes to form the POLIII' complex. PolIII' associates with the gamma complex (composed of gamma, delta, delta', psi and chi chains) and with the beta chain to form the complete DNA polymerase III complex.</text>
</comment>
<dbReference type="Pfam" id="PF12169">
    <property type="entry name" value="DNA_pol3_gamma3"/>
    <property type="match status" value="1"/>
</dbReference>
<dbReference type="SUPFAM" id="SSF52540">
    <property type="entry name" value="P-loop containing nucleoside triphosphate hydrolases"/>
    <property type="match status" value="1"/>
</dbReference>
<dbReference type="SUPFAM" id="SSF48019">
    <property type="entry name" value="post-AAA+ oligomerization domain-like"/>
    <property type="match status" value="1"/>
</dbReference>
<gene>
    <name evidence="14" type="primary">dnaX</name>
    <name evidence="17" type="ORF">FB388_7807</name>
</gene>
<evidence type="ECO:0000256" key="13">
    <source>
        <dbReference type="ARBA" id="ARBA00074577"/>
    </source>
</evidence>
<evidence type="ECO:0000256" key="7">
    <source>
        <dbReference type="ARBA" id="ARBA00022741"/>
    </source>
</evidence>
<feature type="compositionally biased region" description="Pro residues" evidence="15">
    <location>
        <begin position="463"/>
        <end position="474"/>
    </location>
</feature>
<accession>A0A543FR81</accession>
<dbReference type="Gene3D" id="1.10.8.60">
    <property type="match status" value="1"/>
</dbReference>
<evidence type="ECO:0000313" key="18">
    <source>
        <dbReference type="Proteomes" id="UP000319818"/>
    </source>
</evidence>
<comment type="similarity">
    <text evidence="1 14">Belongs to the DnaX/STICHEL family.</text>
</comment>
<name>A0A543FR81_9PSEU</name>
<feature type="compositionally biased region" description="Low complexity" evidence="15">
    <location>
        <begin position="489"/>
        <end position="510"/>
    </location>
</feature>
<comment type="caution">
    <text evidence="17">The sequence shown here is derived from an EMBL/GenBank/DDBJ whole genome shotgun (WGS) entry which is preliminary data.</text>
</comment>
<dbReference type="Proteomes" id="UP000319818">
    <property type="component" value="Unassembled WGS sequence"/>
</dbReference>
<dbReference type="FunFam" id="1.20.272.10:FF:000003">
    <property type="entry name" value="DNA polymerase III subunit gamma/tau"/>
    <property type="match status" value="1"/>
</dbReference>
<keyword evidence="18" id="KW-1185">Reference proteome</keyword>
<dbReference type="SMART" id="SM00382">
    <property type="entry name" value="AAA"/>
    <property type="match status" value="1"/>
</dbReference>
<dbReference type="InterPro" id="IPR022754">
    <property type="entry name" value="DNA_pol_III_gamma-3"/>
</dbReference>
<dbReference type="GO" id="GO:0009360">
    <property type="term" value="C:DNA polymerase III complex"/>
    <property type="evidence" value="ECO:0007669"/>
    <property type="project" value="InterPro"/>
</dbReference>
<keyword evidence="10 14" id="KW-0239">DNA-directed DNA polymerase</keyword>
<evidence type="ECO:0000256" key="15">
    <source>
        <dbReference type="SAM" id="MobiDB-lite"/>
    </source>
</evidence>
<feature type="compositionally biased region" description="Low complexity" evidence="15">
    <location>
        <begin position="403"/>
        <end position="417"/>
    </location>
</feature>
<dbReference type="InterPro" id="IPR003593">
    <property type="entry name" value="AAA+_ATPase"/>
</dbReference>
<comment type="function">
    <text evidence="11 14">DNA polymerase III is a complex, multichain enzyme responsible for most of the replicative synthesis in bacteria. This DNA polymerase also exhibits 3' to 5' exonuclease activity.</text>
</comment>
<evidence type="ECO:0000256" key="3">
    <source>
        <dbReference type="ARBA" id="ARBA00022679"/>
    </source>
</evidence>
<evidence type="ECO:0000256" key="1">
    <source>
        <dbReference type="ARBA" id="ARBA00006360"/>
    </source>
</evidence>
<feature type="region of interest" description="Disordered" evidence="15">
    <location>
        <begin position="403"/>
        <end position="540"/>
    </location>
</feature>
<keyword evidence="6" id="KW-0479">Metal-binding</keyword>
<feature type="compositionally biased region" description="Pro residues" evidence="15">
    <location>
        <begin position="511"/>
        <end position="531"/>
    </location>
</feature>
<feature type="region of interest" description="Disordered" evidence="15">
    <location>
        <begin position="625"/>
        <end position="708"/>
    </location>
</feature>
<dbReference type="CDD" id="cd00009">
    <property type="entry name" value="AAA"/>
    <property type="match status" value="1"/>
</dbReference>
<keyword evidence="8" id="KW-0862">Zinc</keyword>
<dbReference type="NCBIfam" id="NF011513">
    <property type="entry name" value="PRK14952.1"/>
    <property type="match status" value="1"/>
</dbReference>
<dbReference type="EC" id="2.7.7.7" evidence="2 14"/>
<dbReference type="NCBIfam" id="TIGR02397">
    <property type="entry name" value="dnaX_nterm"/>
    <property type="match status" value="1"/>
</dbReference>
<evidence type="ECO:0000256" key="12">
    <source>
        <dbReference type="ARBA" id="ARBA00049244"/>
    </source>
</evidence>
<feature type="compositionally biased region" description="Acidic residues" evidence="15">
    <location>
        <begin position="677"/>
        <end position="691"/>
    </location>
</feature>
<dbReference type="GO" id="GO:0003677">
    <property type="term" value="F:DNA binding"/>
    <property type="evidence" value="ECO:0007669"/>
    <property type="project" value="InterPro"/>
</dbReference>
<dbReference type="Pfam" id="PF13177">
    <property type="entry name" value="DNA_pol3_delta2"/>
    <property type="match status" value="1"/>
</dbReference>
<evidence type="ECO:0000256" key="10">
    <source>
        <dbReference type="ARBA" id="ARBA00022932"/>
    </source>
</evidence>
<evidence type="ECO:0000256" key="9">
    <source>
        <dbReference type="ARBA" id="ARBA00022840"/>
    </source>
</evidence>
<evidence type="ECO:0000256" key="5">
    <source>
        <dbReference type="ARBA" id="ARBA00022705"/>
    </source>
</evidence>
<evidence type="ECO:0000256" key="11">
    <source>
        <dbReference type="ARBA" id="ARBA00037724"/>
    </source>
</evidence>
<evidence type="ECO:0000256" key="8">
    <source>
        <dbReference type="ARBA" id="ARBA00022833"/>
    </source>
</evidence>
<keyword evidence="3 14" id="KW-0808">Transferase</keyword>
<keyword evidence="5 14" id="KW-0235">DNA replication</keyword>
<dbReference type="GO" id="GO:0006261">
    <property type="term" value="P:DNA-templated DNA replication"/>
    <property type="evidence" value="ECO:0007669"/>
    <property type="project" value="TreeGrafter"/>
</dbReference>
<organism evidence="17 18">
    <name type="scientific">Pseudonocardia cypriaca</name>
    <dbReference type="NCBI Taxonomy" id="882449"/>
    <lineage>
        <taxon>Bacteria</taxon>
        <taxon>Bacillati</taxon>
        <taxon>Actinomycetota</taxon>
        <taxon>Actinomycetes</taxon>
        <taxon>Pseudonocardiales</taxon>
        <taxon>Pseudonocardiaceae</taxon>
        <taxon>Pseudonocardia</taxon>
    </lineage>
</organism>
<evidence type="ECO:0000256" key="2">
    <source>
        <dbReference type="ARBA" id="ARBA00012417"/>
    </source>
</evidence>
<dbReference type="GO" id="GO:0005524">
    <property type="term" value="F:ATP binding"/>
    <property type="evidence" value="ECO:0007669"/>
    <property type="project" value="UniProtKB-KW"/>
</dbReference>
<evidence type="ECO:0000256" key="14">
    <source>
        <dbReference type="RuleBase" id="RU364063"/>
    </source>
</evidence>
<evidence type="ECO:0000313" key="17">
    <source>
        <dbReference type="EMBL" id="TQM36347.1"/>
    </source>
</evidence>
<dbReference type="PANTHER" id="PTHR11669:SF0">
    <property type="entry name" value="PROTEIN STICHEL-LIKE 2"/>
    <property type="match status" value="1"/>
</dbReference>
<dbReference type="GO" id="GO:0003887">
    <property type="term" value="F:DNA-directed DNA polymerase activity"/>
    <property type="evidence" value="ECO:0007669"/>
    <property type="project" value="UniProtKB-KW"/>
</dbReference>
<keyword evidence="9 14" id="KW-0067">ATP-binding</keyword>
<dbReference type="InterPro" id="IPR012763">
    <property type="entry name" value="DNA_pol_III_sug/sutau_N"/>
</dbReference>
<dbReference type="GO" id="GO:0046872">
    <property type="term" value="F:metal ion binding"/>
    <property type="evidence" value="ECO:0007669"/>
    <property type="project" value="UniProtKB-KW"/>
</dbReference>
<reference evidence="17 18" key="1">
    <citation type="submission" date="2019-06" db="EMBL/GenBank/DDBJ databases">
        <title>Sequencing the genomes of 1000 actinobacteria strains.</title>
        <authorList>
            <person name="Klenk H.-P."/>
        </authorList>
    </citation>
    <scope>NUCLEOTIDE SEQUENCE [LARGE SCALE GENOMIC DNA]</scope>
    <source>
        <strain evidence="17 18">DSM 45511</strain>
    </source>
</reference>
<keyword evidence="4 14" id="KW-0548">Nucleotidyltransferase</keyword>
<keyword evidence="7 14" id="KW-0547">Nucleotide-binding</keyword>
<dbReference type="InterPro" id="IPR027417">
    <property type="entry name" value="P-loop_NTPase"/>
</dbReference>
<proteinExistence type="inferred from homology"/>
<feature type="compositionally biased region" description="Low complexity" evidence="15">
    <location>
        <begin position="654"/>
        <end position="671"/>
    </location>
</feature>
<dbReference type="PANTHER" id="PTHR11669">
    <property type="entry name" value="REPLICATION FACTOR C / DNA POLYMERASE III GAMMA-TAU SUBUNIT"/>
    <property type="match status" value="1"/>
</dbReference>
<comment type="catalytic activity">
    <reaction evidence="12 14">
        <text>DNA(n) + a 2'-deoxyribonucleoside 5'-triphosphate = DNA(n+1) + diphosphate</text>
        <dbReference type="Rhea" id="RHEA:22508"/>
        <dbReference type="Rhea" id="RHEA-COMP:17339"/>
        <dbReference type="Rhea" id="RHEA-COMP:17340"/>
        <dbReference type="ChEBI" id="CHEBI:33019"/>
        <dbReference type="ChEBI" id="CHEBI:61560"/>
        <dbReference type="ChEBI" id="CHEBI:173112"/>
        <dbReference type="EC" id="2.7.7.7"/>
    </reaction>
</comment>
<dbReference type="InterPro" id="IPR008921">
    <property type="entry name" value="DNA_pol3_clamp-load_cplx_C"/>
</dbReference>
<dbReference type="PRINTS" id="PR01217">
    <property type="entry name" value="PRICHEXTENSN"/>
</dbReference>
<dbReference type="FunFam" id="3.40.50.300:FF:000014">
    <property type="entry name" value="DNA polymerase III subunit gamma/tau"/>
    <property type="match status" value="1"/>
</dbReference>
<dbReference type="AlphaFoldDB" id="A0A543FR81"/>
<feature type="compositionally biased region" description="Pro residues" evidence="15">
    <location>
        <begin position="643"/>
        <end position="653"/>
    </location>
</feature>
<protein>
    <recommendedName>
        <fullName evidence="13 14">DNA polymerase III subunit gamma/tau</fullName>
        <ecNumber evidence="2 14">2.7.7.7</ecNumber>
    </recommendedName>
</protein>